<proteinExistence type="predicted"/>
<gene>
    <name evidence="1" type="ORF">BD410DRAFT_734437</name>
</gene>
<evidence type="ECO:0000313" key="1">
    <source>
        <dbReference type="EMBL" id="TDL14205.1"/>
    </source>
</evidence>
<evidence type="ECO:0000313" key="2">
    <source>
        <dbReference type="Proteomes" id="UP000294933"/>
    </source>
</evidence>
<name>A0A4Y7PFV0_9AGAM</name>
<sequence length="179" mass="19851">RNKIGGLHRKHGQFLDLMCTDLDGMHNVTATVENGSCHFGKEATVAAIAALSADRYHTFPVLISPTCKTETSPDQAKFIQLIISRWKPAAHGENNTNPSGPSQSQVTDMLLVTSRASPFQCKRLFILLIFCMESFEGYRDLTDRQTGKDEVTMDSDPKHLMNATVHSSARQRVSSSRVQ</sequence>
<dbReference type="EMBL" id="ML170373">
    <property type="protein sequence ID" value="TDL14205.1"/>
    <property type="molecule type" value="Genomic_DNA"/>
</dbReference>
<dbReference type="VEuPathDB" id="FungiDB:BD410DRAFT_734437"/>
<protein>
    <submittedName>
        <fullName evidence="1">Uncharacterized protein</fullName>
    </submittedName>
</protein>
<accession>A0A4Y7PFV0</accession>
<dbReference type="AlphaFoldDB" id="A0A4Y7PFV0"/>
<reference evidence="1 2" key="1">
    <citation type="submission" date="2018-06" db="EMBL/GenBank/DDBJ databases">
        <title>A transcriptomic atlas of mushroom development highlights an independent origin of complex multicellularity.</title>
        <authorList>
            <consortium name="DOE Joint Genome Institute"/>
            <person name="Krizsan K."/>
            <person name="Almasi E."/>
            <person name="Merenyi Z."/>
            <person name="Sahu N."/>
            <person name="Viragh M."/>
            <person name="Koszo T."/>
            <person name="Mondo S."/>
            <person name="Kiss B."/>
            <person name="Balint B."/>
            <person name="Kues U."/>
            <person name="Barry K."/>
            <person name="Hegedus J.C."/>
            <person name="Henrissat B."/>
            <person name="Johnson J."/>
            <person name="Lipzen A."/>
            <person name="Ohm R."/>
            <person name="Nagy I."/>
            <person name="Pangilinan J."/>
            <person name="Yan J."/>
            <person name="Xiong Y."/>
            <person name="Grigoriev I.V."/>
            <person name="Hibbett D.S."/>
            <person name="Nagy L.G."/>
        </authorList>
    </citation>
    <scope>NUCLEOTIDE SEQUENCE [LARGE SCALE GENOMIC DNA]</scope>
    <source>
        <strain evidence="1 2">SZMC22713</strain>
    </source>
</reference>
<organism evidence="1 2">
    <name type="scientific">Rickenella mellea</name>
    <dbReference type="NCBI Taxonomy" id="50990"/>
    <lineage>
        <taxon>Eukaryota</taxon>
        <taxon>Fungi</taxon>
        <taxon>Dikarya</taxon>
        <taxon>Basidiomycota</taxon>
        <taxon>Agaricomycotina</taxon>
        <taxon>Agaricomycetes</taxon>
        <taxon>Hymenochaetales</taxon>
        <taxon>Rickenellaceae</taxon>
        <taxon>Rickenella</taxon>
    </lineage>
</organism>
<feature type="non-terminal residue" evidence="1">
    <location>
        <position position="1"/>
    </location>
</feature>
<keyword evidence="2" id="KW-1185">Reference proteome</keyword>
<dbReference type="OrthoDB" id="3048541at2759"/>
<dbReference type="Proteomes" id="UP000294933">
    <property type="component" value="Unassembled WGS sequence"/>
</dbReference>